<gene>
    <name evidence="9" type="primary">gpmI</name>
    <name evidence="15" type="ORF">UV05_C0003G0007</name>
</gene>
<dbReference type="NCBIfam" id="TIGR01307">
    <property type="entry name" value="pgm_bpd_ind"/>
    <property type="match status" value="1"/>
</dbReference>
<organism evidence="15 16">
    <name type="scientific">candidate division CPR1 bacterium GW2011_GWA2_42_17</name>
    <dbReference type="NCBI Taxonomy" id="1618341"/>
    <lineage>
        <taxon>Bacteria</taxon>
        <taxon>candidate division CPR1</taxon>
    </lineage>
</organism>
<keyword evidence="8 9" id="KW-0413">Isomerase</keyword>
<evidence type="ECO:0000256" key="3">
    <source>
        <dbReference type="ARBA" id="ARBA00004798"/>
    </source>
</evidence>
<dbReference type="UniPathway" id="UPA00109">
    <property type="reaction ID" value="UER00186"/>
</dbReference>
<dbReference type="InterPro" id="IPR006124">
    <property type="entry name" value="Metalloenzyme"/>
</dbReference>
<feature type="binding site" evidence="9 12">
    <location>
        <position position="63"/>
    </location>
    <ligand>
        <name>Mn(2+)</name>
        <dbReference type="ChEBI" id="CHEBI:29035"/>
        <label>2</label>
    </ligand>
</feature>
<feature type="binding site" evidence="9">
    <location>
        <position position="187"/>
    </location>
    <ligand>
        <name>substrate</name>
    </ligand>
</feature>
<feature type="domain" description="BPG-independent PGAM N-terminal" evidence="14">
    <location>
        <begin position="83"/>
        <end position="297"/>
    </location>
</feature>
<dbReference type="EMBL" id="LCCZ01000003">
    <property type="protein sequence ID" value="KKS44615.1"/>
    <property type="molecule type" value="Genomic_DNA"/>
</dbReference>
<feature type="binding site" evidence="9">
    <location>
        <position position="339"/>
    </location>
    <ligand>
        <name>substrate</name>
    </ligand>
</feature>
<dbReference type="Gene3D" id="3.40.720.10">
    <property type="entry name" value="Alkaline Phosphatase, subunit A"/>
    <property type="match status" value="1"/>
</dbReference>
<dbReference type="PANTHER" id="PTHR31637:SF0">
    <property type="entry name" value="2,3-BISPHOSPHOGLYCERATE-INDEPENDENT PHOSPHOGLYCERATE MUTASE"/>
    <property type="match status" value="1"/>
</dbReference>
<evidence type="ECO:0000313" key="15">
    <source>
        <dbReference type="EMBL" id="KKS44615.1"/>
    </source>
</evidence>
<feature type="binding site" evidence="9 12">
    <location>
        <position position="406"/>
    </location>
    <ligand>
        <name>Mn(2+)</name>
        <dbReference type="ChEBI" id="CHEBI:29035"/>
        <label>1</label>
    </ligand>
</feature>
<dbReference type="PATRIC" id="fig|1618341.3.peg.61"/>
<dbReference type="GO" id="GO:0030145">
    <property type="term" value="F:manganese ion binding"/>
    <property type="evidence" value="ECO:0007669"/>
    <property type="project" value="UniProtKB-UniRule"/>
</dbReference>
<evidence type="ECO:0000256" key="2">
    <source>
        <dbReference type="ARBA" id="ARBA00002315"/>
    </source>
</evidence>
<comment type="catalytic activity">
    <reaction evidence="1 9">
        <text>(2R)-2-phosphoglycerate = (2R)-3-phosphoglycerate</text>
        <dbReference type="Rhea" id="RHEA:15901"/>
        <dbReference type="ChEBI" id="CHEBI:58272"/>
        <dbReference type="ChEBI" id="CHEBI:58289"/>
        <dbReference type="EC" id="5.4.2.12"/>
    </reaction>
</comment>
<comment type="pathway">
    <text evidence="3 9">Carbohydrate degradation; glycolysis; pyruvate from D-glyceraldehyde 3-phosphate: step 3/5.</text>
</comment>
<dbReference type="AlphaFoldDB" id="A0A0G0Z7H1"/>
<evidence type="ECO:0000256" key="5">
    <source>
        <dbReference type="ARBA" id="ARBA00022723"/>
    </source>
</evidence>
<comment type="similarity">
    <text evidence="4 9">Belongs to the BPG-independent phosphoglycerate mutase family.</text>
</comment>
<dbReference type="InterPro" id="IPR005995">
    <property type="entry name" value="Pgm_bpd_ind"/>
</dbReference>
<dbReference type="Proteomes" id="UP000034875">
    <property type="component" value="Unassembled WGS sequence"/>
</dbReference>
<dbReference type="SUPFAM" id="SSF53649">
    <property type="entry name" value="Alkaline phosphatase-like"/>
    <property type="match status" value="1"/>
</dbReference>
<evidence type="ECO:0000259" key="13">
    <source>
        <dbReference type="Pfam" id="PF01676"/>
    </source>
</evidence>
<dbReference type="FunFam" id="3.40.1450.10:FF:000002">
    <property type="entry name" value="2,3-bisphosphoglycerate-independent phosphoglycerate mutase"/>
    <property type="match status" value="1"/>
</dbReference>
<proteinExistence type="inferred from homology"/>
<comment type="cofactor">
    <cofactor evidence="9">
        <name>Mn(2+)</name>
        <dbReference type="ChEBI" id="CHEBI:29035"/>
    </cofactor>
    <text evidence="9">Binds 2 manganese ions per subunit.</text>
</comment>
<dbReference type="EC" id="5.4.2.12" evidence="9 10"/>
<feature type="binding site" evidence="9">
    <location>
        <position position="193"/>
    </location>
    <ligand>
        <name>substrate</name>
    </ligand>
</feature>
<reference evidence="15 16" key="1">
    <citation type="journal article" date="2015" name="Nature">
        <title>rRNA introns, odd ribosomes, and small enigmatic genomes across a large radiation of phyla.</title>
        <authorList>
            <person name="Brown C.T."/>
            <person name="Hug L.A."/>
            <person name="Thomas B.C."/>
            <person name="Sharon I."/>
            <person name="Castelle C.J."/>
            <person name="Singh A."/>
            <person name="Wilkins M.J."/>
            <person name="Williams K.H."/>
            <person name="Banfield J.F."/>
        </authorList>
    </citation>
    <scope>NUCLEOTIDE SEQUENCE [LARGE SCALE GENOMIC DNA]</scope>
</reference>
<feature type="binding site" evidence="9 12">
    <location>
        <position position="466"/>
    </location>
    <ligand>
        <name>Mn(2+)</name>
        <dbReference type="ChEBI" id="CHEBI:29035"/>
        <label>1</label>
    </ligand>
</feature>
<evidence type="ECO:0000256" key="4">
    <source>
        <dbReference type="ARBA" id="ARBA00008819"/>
    </source>
</evidence>
<dbReference type="InterPro" id="IPR036646">
    <property type="entry name" value="PGAM_B_sf"/>
</dbReference>
<protein>
    <recommendedName>
        <fullName evidence="9 10">2,3-bisphosphoglycerate-independent phosphoglycerate mutase</fullName>
        <shortName evidence="9">BPG-independent PGAM</shortName>
        <shortName evidence="9">Phosphoglyceromutase</shortName>
        <shortName evidence="9">iPGM</shortName>
        <ecNumber evidence="9 10">5.4.2.12</ecNumber>
    </recommendedName>
</protein>
<feature type="binding site" evidence="9 12">
    <location>
        <position position="13"/>
    </location>
    <ligand>
        <name>Mn(2+)</name>
        <dbReference type="ChEBI" id="CHEBI:29035"/>
        <label>2</label>
    </ligand>
</feature>
<dbReference type="GO" id="GO:0006096">
    <property type="term" value="P:glycolytic process"/>
    <property type="evidence" value="ECO:0007669"/>
    <property type="project" value="UniProtKB-UniRule"/>
</dbReference>
<keyword evidence="7 9" id="KW-0464">Manganese</keyword>
<evidence type="ECO:0000256" key="9">
    <source>
        <dbReference type="HAMAP-Rule" id="MF_01038"/>
    </source>
</evidence>
<dbReference type="InterPro" id="IPR011258">
    <property type="entry name" value="BPG-indep_PGM_N"/>
</dbReference>
<dbReference type="Pfam" id="PF06415">
    <property type="entry name" value="iPGM_N"/>
    <property type="match status" value="1"/>
</dbReference>
<dbReference type="InterPro" id="IPR017850">
    <property type="entry name" value="Alkaline_phosphatase_core_sf"/>
</dbReference>
<evidence type="ECO:0000313" key="16">
    <source>
        <dbReference type="Proteomes" id="UP000034875"/>
    </source>
</evidence>
<dbReference type="HAMAP" id="MF_01038">
    <property type="entry name" value="GpmI"/>
    <property type="match status" value="1"/>
</dbReference>
<feature type="binding site" evidence="9">
    <location>
        <begin position="154"/>
        <end position="155"/>
    </location>
    <ligand>
        <name>substrate</name>
    </ligand>
</feature>
<feature type="binding site" evidence="9 12">
    <location>
        <position position="410"/>
    </location>
    <ligand>
        <name>Mn(2+)</name>
        <dbReference type="ChEBI" id="CHEBI:29035"/>
        <label>1</label>
    </ligand>
</feature>
<name>A0A0G0Z7H1_9BACT</name>
<evidence type="ECO:0000256" key="10">
    <source>
        <dbReference type="NCBIfam" id="TIGR01307"/>
    </source>
</evidence>
<keyword evidence="5 9" id="KW-0479">Metal-binding</keyword>
<dbReference type="Gene3D" id="3.40.1450.10">
    <property type="entry name" value="BPG-independent phosphoglycerate mutase, domain B"/>
    <property type="match status" value="1"/>
</dbReference>
<dbReference type="PIRSF" id="PIRSF001492">
    <property type="entry name" value="IPGAM"/>
    <property type="match status" value="1"/>
</dbReference>
<sequence length="529" mass="59260">MQLKNSVVLIILDGWGIGRQNEADAIFKAQKPTLDLIKKEYPMFSLQASGIAVGLPWNEPGNSEVGHLTLGTGKTLFQYLTRINGDIRNMSFFSNPKLLNAAEYIKKNNSALHIVGLLSSGTVHSSVEHTKALLQFAAQQNIPKVFLHVITDGRDSYPQYAAQMLEELTLKMRKICPQAKIASLIGRTFAMERDNHWERTKIAFDLLVNQGGAFIENPIEYIHSEYSKGKFDYLIDPALVAENGQPIGALKENDVLLFSNFREDSMRQIAQSFVDKNFQYFPNKTPDGLFVLTMTDYLNNLPHNTLFETIFEKETVKIPLAKVLSDQNIKQFHIAETEKYAHVTFFFNGDNEKLFPGEERVLVPSLPLVNFENNPEMSAAEITAHIKETVSEHLADFIVANYANADMVGHTGNFNATVKAVEFLDAQIKEILEVAQKNNWWVLITGDHGNADEKINLFSGKAKAGHNANPVPLHIIHPTVRNKMVNLSEHQLNETSQGILSDVATTVLAIMGVQKPDEMTGRNMLELIK</sequence>
<evidence type="ECO:0000256" key="7">
    <source>
        <dbReference type="ARBA" id="ARBA00023211"/>
    </source>
</evidence>
<feature type="domain" description="Metalloenzyme" evidence="13">
    <location>
        <begin position="6"/>
        <end position="514"/>
    </location>
</feature>
<feature type="binding site" evidence="9 12">
    <location>
        <position position="447"/>
    </location>
    <ligand>
        <name>Mn(2+)</name>
        <dbReference type="ChEBI" id="CHEBI:29035"/>
        <label>2</label>
    </ligand>
</feature>
<dbReference type="SUPFAM" id="SSF64158">
    <property type="entry name" value="2,3-Bisphosphoglycerate-independent phosphoglycerate mutase, substrate-binding domain"/>
    <property type="match status" value="1"/>
</dbReference>
<feature type="active site" description="Phosphoserine intermediate" evidence="9 11">
    <location>
        <position position="63"/>
    </location>
</feature>
<comment type="caution">
    <text evidence="9">Lacks conserved residue(s) required for the propagation of feature annotation.</text>
</comment>
<keyword evidence="6 9" id="KW-0324">Glycolysis</keyword>
<comment type="subunit">
    <text evidence="9">Monomer.</text>
</comment>
<dbReference type="Pfam" id="PF01676">
    <property type="entry name" value="Metalloenzyme"/>
    <property type="match status" value="1"/>
</dbReference>
<evidence type="ECO:0000259" key="14">
    <source>
        <dbReference type="Pfam" id="PF06415"/>
    </source>
</evidence>
<dbReference type="GO" id="GO:0004619">
    <property type="term" value="F:phosphoglycerate mutase activity"/>
    <property type="evidence" value="ECO:0007669"/>
    <property type="project" value="UniProtKB-UniRule"/>
</dbReference>
<dbReference type="GO" id="GO:0006007">
    <property type="term" value="P:glucose catabolic process"/>
    <property type="evidence" value="ECO:0007669"/>
    <property type="project" value="InterPro"/>
</dbReference>
<evidence type="ECO:0000256" key="8">
    <source>
        <dbReference type="ARBA" id="ARBA00023235"/>
    </source>
</evidence>
<dbReference type="PANTHER" id="PTHR31637">
    <property type="entry name" value="2,3-BISPHOSPHOGLYCERATE-INDEPENDENT PHOSPHOGLYCERATE MUTASE"/>
    <property type="match status" value="1"/>
</dbReference>
<comment type="function">
    <text evidence="2 9">Catalyzes the interconversion of 2-phosphoglycerate and 3-phosphoglycerate.</text>
</comment>
<dbReference type="CDD" id="cd16010">
    <property type="entry name" value="iPGM"/>
    <property type="match status" value="1"/>
</dbReference>
<comment type="caution">
    <text evidence="15">The sequence shown here is derived from an EMBL/GenBank/DDBJ whole genome shotgun (WGS) entry which is preliminary data.</text>
</comment>
<evidence type="ECO:0000256" key="11">
    <source>
        <dbReference type="PIRSR" id="PIRSR001492-1"/>
    </source>
</evidence>
<feature type="binding site" evidence="9">
    <location>
        <position position="124"/>
    </location>
    <ligand>
        <name>substrate</name>
    </ligand>
</feature>
<evidence type="ECO:0000256" key="12">
    <source>
        <dbReference type="PIRSR" id="PIRSR001492-3"/>
    </source>
</evidence>
<feature type="binding site" evidence="9 12">
    <location>
        <position position="448"/>
    </location>
    <ligand>
        <name>Mn(2+)</name>
        <dbReference type="ChEBI" id="CHEBI:29035"/>
        <label>2</label>
    </ligand>
</feature>
<evidence type="ECO:0000256" key="1">
    <source>
        <dbReference type="ARBA" id="ARBA00000370"/>
    </source>
</evidence>
<dbReference type="GO" id="GO:0005829">
    <property type="term" value="C:cytosol"/>
    <property type="evidence" value="ECO:0007669"/>
    <property type="project" value="TreeGrafter"/>
</dbReference>
<accession>A0A0G0Z7H1</accession>
<evidence type="ECO:0000256" key="6">
    <source>
        <dbReference type="ARBA" id="ARBA00023152"/>
    </source>
</evidence>